<protein>
    <recommendedName>
        <fullName evidence="2">Cell division protein ZapA</fullName>
    </recommendedName>
    <alternativeName>
        <fullName evidence="9">Z ring-associated protein ZapA</fullName>
    </alternativeName>
</protein>
<accession>A0A926E6C0</accession>
<dbReference type="InterPro" id="IPR007838">
    <property type="entry name" value="Cell_div_ZapA-like"/>
</dbReference>
<evidence type="ECO:0000313" key="12">
    <source>
        <dbReference type="Proteomes" id="UP000610760"/>
    </source>
</evidence>
<comment type="subcellular location">
    <subcellularLocation>
        <location evidence="1">Cytoplasm</location>
    </subcellularLocation>
</comment>
<feature type="coiled-coil region" evidence="10">
    <location>
        <begin position="77"/>
        <end position="111"/>
    </location>
</feature>
<dbReference type="GO" id="GO:0043093">
    <property type="term" value="P:FtsZ-dependent cytokinesis"/>
    <property type="evidence" value="ECO:0007669"/>
    <property type="project" value="TreeGrafter"/>
</dbReference>
<keyword evidence="12" id="KW-1185">Reference proteome</keyword>
<keyword evidence="3" id="KW-0963">Cytoplasm</keyword>
<evidence type="ECO:0000256" key="4">
    <source>
        <dbReference type="ARBA" id="ARBA00022618"/>
    </source>
</evidence>
<proteinExistence type="predicted"/>
<dbReference type="RefSeq" id="WP_249295485.1">
    <property type="nucleotide sequence ID" value="NZ_JACRSV010000003.1"/>
</dbReference>
<dbReference type="EMBL" id="JACRSV010000003">
    <property type="protein sequence ID" value="MBC8560498.1"/>
    <property type="molecule type" value="Genomic_DNA"/>
</dbReference>
<keyword evidence="10" id="KW-0175">Coiled coil</keyword>
<dbReference type="InterPro" id="IPR053712">
    <property type="entry name" value="Bac_CellDiv_Activator"/>
</dbReference>
<keyword evidence="5" id="KW-0717">Septation</keyword>
<evidence type="ECO:0000313" key="11">
    <source>
        <dbReference type="EMBL" id="MBC8560498.1"/>
    </source>
</evidence>
<dbReference type="Gene3D" id="6.10.250.790">
    <property type="match status" value="1"/>
</dbReference>
<evidence type="ECO:0000256" key="2">
    <source>
        <dbReference type="ARBA" id="ARBA00015195"/>
    </source>
</evidence>
<sequence length="126" mass="14079">MLNKVKVVICGKSYNLQTEENPSYVITLAKDLDKKITQFMDENESASLTSAAVMVGLSLLDDNMKSVSDVDNIRAQIKGYVEEATNMRIEADQLRKELDALKSENESLKNDLGLRSLRDKVDGTHN</sequence>
<dbReference type="GO" id="GO:0000921">
    <property type="term" value="P:septin ring assembly"/>
    <property type="evidence" value="ECO:0007669"/>
    <property type="project" value="TreeGrafter"/>
</dbReference>
<dbReference type="PANTHER" id="PTHR34981">
    <property type="entry name" value="CELL DIVISION PROTEIN ZAPA"/>
    <property type="match status" value="1"/>
</dbReference>
<keyword evidence="6" id="KW-0131">Cell cycle</keyword>
<dbReference type="GO" id="GO:0030428">
    <property type="term" value="C:cell septum"/>
    <property type="evidence" value="ECO:0007669"/>
    <property type="project" value="TreeGrafter"/>
</dbReference>
<evidence type="ECO:0000256" key="1">
    <source>
        <dbReference type="ARBA" id="ARBA00004496"/>
    </source>
</evidence>
<organism evidence="11 12">
    <name type="scientific">Fumia xinanensis</name>
    <dbReference type="NCBI Taxonomy" id="2763659"/>
    <lineage>
        <taxon>Bacteria</taxon>
        <taxon>Bacillati</taxon>
        <taxon>Bacillota</taxon>
        <taxon>Clostridia</taxon>
        <taxon>Eubacteriales</taxon>
        <taxon>Oscillospiraceae</taxon>
        <taxon>Fumia</taxon>
    </lineage>
</organism>
<name>A0A926E6C0_9FIRM</name>
<dbReference type="AlphaFoldDB" id="A0A926E6C0"/>
<dbReference type="Proteomes" id="UP000610760">
    <property type="component" value="Unassembled WGS sequence"/>
</dbReference>
<dbReference type="PANTHER" id="PTHR34981:SF1">
    <property type="entry name" value="CELL DIVISION PROTEIN ZAPA"/>
    <property type="match status" value="1"/>
</dbReference>
<dbReference type="GO" id="GO:0032153">
    <property type="term" value="C:cell division site"/>
    <property type="evidence" value="ECO:0007669"/>
    <property type="project" value="TreeGrafter"/>
</dbReference>
<dbReference type="InterPro" id="IPR036192">
    <property type="entry name" value="Cell_div_ZapA-like_sf"/>
</dbReference>
<evidence type="ECO:0000256" key="8">
    <source>
        <dbReference type="ARBA" id="ARBA00026068"/>
    </source>
</evidence>
<comment type="subunit">
    <text evidence="8">Homodimer. Interacts with FtsZ.</text>
</comment>
<evidence type="ECO:0000256" key="10">
    <source>
        <dbReference type="SAM" id="Coils"/>
    </source>
</evidence>
<evidence type="ECO:0000256" key="9">
    <source>
        <dbReference type="ARBA" id="ARBA00033158"/>
    </source>
</evidence>
<gene>
    <name evidence="11" type="ORF">H8710_10530</name>
</gene>
<dbReference type="Pfam" id="PF05164">
    <property type="entry name" value="ZapA"/>
    <property type="match status" value="1"/>
</dbReference>
<evidence type="ECO:0000256" key="5">
    <source>
        <dbReference type="ARBA" id="ARBA00023210"/>
    </source>
</evidence>
<comment type="caution">
    <text evidence="11">The sequence shown here is derived from an EMBL/GenBank/DDBJ whole genome shotgun (WGS) entry which is preliminary data.</text>
</comment>
<keyword evidence="4 11" id="KW-0132">Cell division</keyword>
<evidence type="ECO:0000256" key="6">
    <source>
        <dbReference type="ARBA" id="ARBA00023306"/>
    </source>
</evidence>
<dbReference type="SUPFAM" id="SSF102829">
    <property type="entry name" value="Cell division protein ZapA-like"/>
    <property type="match status" value="1"/>
</dbReference>
<comment type="function">
    <text evidence="7">Activator of cell division through the inhibition of FtsZ GTPase activity, therefore promoting FtsZ assembly into bundles of protofilaments necessary for the formation of the division Z ring. It is recruited early at mid-cell but it is not essential for cell division.</text>
</comment>
<dbReference type="GO" id="GO:0000917">
    <property type="term" value="P:division septum assembly"/>
    <property type="evidence" value="ECO:0007669"/>
    <property type="project" value="UniProtKB-KW"/>
</dbReference>
<reference evidence="11" key="1">
    <citation type="submission" date="2020-08" db="EMBL/GenBank/DDBJ databases">
        <title>Genome public.</title>
        <authorList>
            <person name="Liu C."/>
            <person name="Sun Q."/>
        </authorList>
    </citation>
    <scope>NUCLEOTIDE SEQUENCE</scope>
    <source>
        <strain evidence="11">NSJ-33</strain>
    </source>
</reference>
<evidence type="ECO:0000256" key="3">
    <source>
        <dbReference type="ARBA" id="ARBA00022490"/>
    </source>
</evidence>
<evidence type="ECO:0000256" key="7">
    <source>
        <dbReference type="ARBA" id="ARBA00024910"/>
    </source>
</evidence>
<dbReference type="GO" id="GO:0005829">
    <property type="term" value="C:cytosol"/>
    <property type="evidence" value="ECO:0007669"/>
    <property type="project" value="TreeGrafter"/>
</dbReference>